<protein>
    <submittedName>
        <fullName evidence="1">Uncharacterized protein</fullName>
    </submittedName>
</protein>
<evidence type="ECO:0000313" key="1">
    <source>
        <dbReference type="EMBL" id="MBK7415846.1"/>
    </source>
</evidence>
<evidence type="ECO:0000313" key="2">
    <source>
        <dbReference type="Proteomes" id="UP000739411"/>
    </source>
</evidence>
<sequence>MEGNGGLYLNVEEMAEGLDRGDLPKRFIHRCAGHDLGHSGSDIPIR</sequence>
<comment type="caution">
    <text evidence="1">The sequence shown here is derived from an EMBL/GenBank/DDBJ whole genome shotgun (WGS) entry which is preliminary data.</text>
</comment>
<name>A0A935JXK9_9RHOO</name>
<accession>A0A935JXK9</accession>
<dbReference type="AlphaFoldDB" id="A0A935JXK9"/>
<organism evidence="1 2">
    <name type="scientific">Candidatus Dechloromonas phosphorivorans</name>
    <dbReference type="NCBI Taxonomy" id="2899244"/>
    <lineage>
        <taxon>Bacteria</taxon>
        <taxon>Pseudomonadati</taxon>
        <taxon>Pseudomonadota</taxon>
        <taxon>Betaproteobacteria</taxon>
        <taxon>Rhodocyclales</taxon>
        <taxon>Azonexaceae</taxon>
        <taxon>Dechloromonas</taxon>
    </lineage>
</organism>
<dbReference type="Proteomes" id="UP000739411">
    <property type="component" value="Unassembled WGS sequence"/>
</dbReference>
<proteinExistence type="predicted"/>
<gene>
    <name evidence="1" type="ORF">IPJ38_12755</name>
</gene>
<dbReference type="EMBL" id="JADJMS010000026">
    <property type="protein sequence ID" value="MBK7415846.1"/>
    <property type="molecule type" value="Genomic_DNA"/>
</dbReference>
<reference evidence="1 2" key="1">
    <citation type="submission" date="2020-10" db="EMBL/GenBank/DDBJ databases">
        <title>Connecting structure to function with the recovery of over 1000 high-quality activated sludge metagenome-assembled genomes encoding full-length rRNA genes using long-read sequencing.</title>
        <authorList>
            <person name="Singleton C.M."/>
            <person name="Petriglieri F."/>
            <person name="Kristensen J.M."/>
            <person name="Kirkegaard R.H."/>
            <person name="Michaelsen T.Y."/>
            <person name="Andersen M.H."/>
            <person name="Karst S.M."/>
            <person name="Dueholm M.S."/>
            <person name="Nielsen P.H."/>
            <person name="Albertsen M."/>
        </authorList>
    </citation>
    <scope>NUCLEOTIDE SEQUENCE [LARGE SCALE GENOMIC DNA]</scope>
    <source>
        <strain evidence="1">EsbW_18-Q3-R4-48_BATAC.463</strain>
    </source>
</reference>